<reference evidence="2 3" key="1">
    <citation type="submission" date="2019-05" db="EMBL/GenBank/DDBJ databases">
        <title>Genome sequences of Thalassotalea litorea 1K03283.</title>
        <authorList>
            <person name="Zhang D."/>
        </authorList>
    </citation>
    <scope>NUCLEOTIDE SEQUENCE [LARGE SCALE GENOMIC DNA]</scope>
    <source>
        <strain evidence="2 3">MCCC 1K03283</strain>
    </source>
</reference>
<feature type="chain" id="PRO_5024434792" evidence="1">
    <location>
        <begin position="27"/>
        <end position="632"/>
    </location>
</feature>
<organism evidence="2 3">
    <name type="scientific">Thalassotalea litorea</name>
    <dbReference type="NCBI Taxonomy" id="2020715"/>
    <lineage>
        <taxon>Bacteria</taxon>
        <taxon>Pseudomonadati</taxon>
        <taxon>Pseudomonadota</taxon>
        <taxon>Gammaproteobacteria</taxon>
        <taxon>Alteromonadales</taxon>
        <taxon>Colwelliaceae</taxon>
        <taxon>Thalassotalea</taxon>
    </lineage>
</organism>
<dbReference type="EMBL" id="VCBC01000006">
    <property type="protein sequence ID" value="TLU65832.1"/>
    <property type="molecule type" value="Genomic_DNA"/>
</dbReference>
<dbReference type="GO" id="GO:0046677">
    <property type="term" value="P:response to antibiotic"/>
    <property type="evidence" value="ECO:0007669"/>
    <property type="project" value="InterPro"/>
</dbReference>
<dbReference type="PANTHER" id="PTHR31299">
    <property type="entry name" value="ESTERASE, PUTATIVE (AFU_ORTHOLOGUE AFUA_1G05850)-RELATED"/>
    <property type="match status" value="1"/>
</dbReference>
<dbReference type="Proteomes" id="UP000307790">
    <property type="component" value="Unassembled WGS sequence"/>
</dbReference>
<evidence type="ECO:0000313" key="2">
    <source>
        <dbReference type="EMBL" id="TLU65832.1"/>
    </source>
</evidence>
<dbReference type="Pfam" id="PF05139">
    <property type="entry name" value="Erythro_esteras"/>
    <property type="match status" value="1"/>
</dbReference>
<sequence>MAKWKFAINLVALLCLVSCDSSSVDADASVTAWVRDTSVAMETVEPGMPRDDLQAFGEMVGDARIVTLGEPTHGNREVFRLKHRLLEYLVREKGFTIFGIEAPFAESSDLNDYVLHGRGSAEEALASLTMWAWDTREVAAMLDWMRDYNADPENETKLKIFGFDMQTPERAARLALSYIDQNDAPEFALRMSEALGHLTVPYSDGDELGWRPWLEHDWNAEVLETAKALVERFDERQKAFVPRTGELEWDRMRQHARQLLWWVEASHNDGEHSVAVRDLTMFRHINWFMEQEGPAAKAVLWAHNSHFTTHNAKRWGDWESAGKHLRQHYGDDLVNVGMLFGEGQFTALNAKTVESLGVPGGSLGVFEVGPPTSEFFEGLMKSAMHDLTLLDLRRIPATGPVHEFFKVRRNTRHSGGGYDIDNPAAYFADYILPEAFDVIAYVRKSTPTAMVNIADYQAFSVNPELQNPDFETAGEDDSPTGWTLWSKARRWGFDARVTLETATSGQASGQICKGAGHMSPDVAGSLVQLVDASEWRGKSVIVKSSAKTTAEMNAGKSFLRVKLKLAPVSGAHEITETLIDTLDRYTIEGNKWSQYSIAVDIPESADSIMVGLFQVGEGCSWIDNVTLDISDD</sequence>
<dbReference type="Gene3D" id="3.30.1870.10">
    <property type="entry name" value="EreA-like, domain 2"/>
    <property type="match status" value="1"/>
</dbReference>
<feature type="signal peptide" evidence="1">
    <location>
        <begin position="1"/>
        <end position="26"/>
    </location>
</feature>
<name>A0A5R9IKN0_9GAMM</name>
<dbReference type="InterPro" id="IPR007815">
    <property type="entry name" value="Emycin_Estase"/>
</dbReference>
<keyword evidence="3" id="KW-1185">Reference proteome</keyword>
<protein>
    <submittedName>
        <fullName evidence="2">Erythromycin esterase family protein</fullName>
    </submittedName>
</protein>
<dbReference type="OrthoDB" id="9810066at2"/>
<evidence type="ECO:0000256" key="1">
    <source>
        <dbReference type="SAM" id="SignalP"/>
    </source>
</evidence>
<dbReference type="InterPro" id="IPR052036">
    <property type="entry name" value="Hydrolase/PRTase-associated"/>
</dbReference>
<accession>A0A5R9IKN0</accession>
<dbReference type="PANTHER" id="PTHR31299:SF0">
    <property type="entry name" value="ESTERASE, PUTATIVE (AFU_ORTHOLOGUE AFUA_1G05850)-RELATED"/>
    <property type="match status" value="1"/>
</dbReference>
<evidence type="ECO:0000313" key="3">
    <source>
        <dbReference type="Proteomes" id="UP000307790"/>
    </source>
</evidence>
<dbReference type="SUPFAM" id="SSF159501">
    <property type="entry name" value="EreA/ChaN-like"/>
    <property type="match status" value="1"/>
</dbReference>
<dbReference type="Gene3D" id="1.20.1440.30">
    <property type="entry name" value="Biosynthetic Protein domain"/>
    <property type="match status" value="1"/>
</dbReference>
<proteinExistence type="predicted"/>
<comment type="caution">
    <text evidence="2">The sequence shown here is derived from an EMBL/GenBank/DDBJ whole genome shotgun (WGS) entry which is preliminary data.</text>
</comment>
<dbReference type="CDD" id="cd14728">
    <property type="entry name" value="Ere-like"/>
    <property type="match status" value="1"/>
</dbReference>
<dbReference type="Gene3D" id="3.40.1660.10">
    <property type="entry name" value="EreA-like (biosynthetic domain)"/>
    <property type="match status" value="1"/>
</dbReference>
<dbReference type="Gene3D" id="2.60.120.260">
    <property type="entry name" value="Galactose-binding domain-like"/>
    <property type="match status" value="1"/>
</dbReference>
<keyword evidence="1" id="KW-0732">Signal</keyword>
<dbReference type="AlphaFoldDB" id="A0A5R9IKN0"/>
<gene>
    <name evidence="2" type="ORF">FE810_07930</name>
</gene>
<dbReference type="RefSeq" id="WP_138319492.1">
    <property type="nucleotide sequence ID" value="NZ_VCBC01000006.1"/>
</dbReference>